<dbReference type="PANTHER" id="PTHR33992">
    <property type="entry name" value="RIBONUCLEASE P PROTEIN COMPONENT"/>
    <property type="match status" value="1"/>
</dbReference>
<evidence type="ECO:0000313" key="9">
    <source>
        <dbReference type="EMBL" id="BET44926.1"/>
    </source>
</evidence>
<dbReference type="EC" id="3.1.26.5" evidence="7 8"/>
<dbReference type="GO" id="GO:0030677">
    <property type="term" value="C:ribonuclease P complex"/>
    <property type="evidence" value="ECO:0007669"/>
    <property type="project" value="TreeGrafter"/>
</dbReference>
<comment type="function">
    <text evidence="1 7">RNaseP catalyzes the removal of the 5'-leader sequence from pre-tRNA to produce the mature 5'-terminus. It can also cleave other RNA substrates such as 4.5S RNA. The protein component plays an auxiliary but essential role in vivo by binding to the 5'-leader sequence and broadening the substrate specificity of the ribozyme.</text>
</comment>
<evidence type="ECO:0000256" key="1">
    <source>
        <dbReference type="ARBA" id="ARBA00002663"/>
    </source>
</evidence>
<dbReference type="InterPro" id="IPR014721">
    <property type="entry name" value="Ribsml_uS5_D2-typ_fold_subgr"/>
</dbReference>
<dbReference type="AlphaFoldDB" id="A0AAT9G577"/>
<comment type="subunit">
    <text evidence="7">Consists of a catalytic RNA component (M1 or rnpB) and a protein subunit.</text>
</comment>
<dbReference type="Pfam" id="PF00825">
    <property type="entry name" value="Ribonuclease_P"/>
    <property type="match status" value="1"/>
</dbReference>
<dbReference type="HAMAP" id="MF_00227">
    <property type="entry name" value="RNase_P"/>
    <property type="match status" value="1"/>
</dbReference>
<evidence type="ECO:0000256" key="7">
    <source>
        <dbReference type="HAMAP-Rule" id="MF_00227"/>
    </source>
</evidence>
<dbReference type="GO" id="GO:0000049">
    <property type="term" value="F:tRNA binding"/>
    <property type="evidence" value="ECO:0007669"/>
    <property type="project" value="UniProtKB-UniRule"/>
</dbReference>
<dbReference type="SUPFAM" id="SSF54211">
    <property type="entry name" value="Ribosomal protein S5 domain 2-like"/>
    <property type="match status" value="1"/>
</dbReference>
<keyword evidence="2 7" id="KW-0819">tRNA processing</keyword>
<dbReference type="InterPro" id="IPR000100">
    <property type="entry name" value="RNase_P"/>
</dbReference>
<dbReference type="GO" id="GO:0004526">
    <property type="term" value="F:ribonuclease P activity"/>
    <property type="evidence" value="ECO:0007669"/>
    <property type="project" value="UniProtKB-UniRule"/>
</dbReference>
<dbReference type="PROSITE" id="PS00648">
    <property type="entry name" value="RIBONUCLEASE_P"/>
    <property type="match status" value="1"/>
</dbReference>
<evidence type="ECO:0000256" key="8">
    <source>
        <dbReference type="NCBIfam" id="TIGR00188"/>
    </source>
</evidence>
<dbReference type="GO" id="GO:0001682">
    <property type="term" value="P:tRNA 5'-leader removal"/>
    <property type="evidence" value="ECO:0007669"/>
    <property type="project" value="UniProtKB-UniRule"/>
</dbReference>
<dbReference type="InterPro" id="IPR020568">
    <property type="entry name" value="Ribosomal_Su5_D2-typ_SF"/>
</dbReference>
<proteinExistence type="inferred from homology"/>
<comment type="similarity">
    <text evidence="7">Belongs to the RnpA family.</text>
</comment>
<evidence type="ECO:0000256" key="6">
    <source>
        <dbReference type="ARBA" id="ARBA00022884"/>
    </source>
</evidence>
<gene>
    <name evidence="7 9" type="primary">rnpA</name>
    <name evidence="9" type="ORF">ACHINZ_6010</name>
</gene>
<evidence type="ECO:0000256" key="2">
    <source>
        <dbReference type="ARBA" id="ARBA00022694"/>
    </source>
</evidence>
<evidence type="ECO:0000256" key="3">
    <source>
        <dbReference type="ARBA" id="ARBA00022722"/>
    </source>
</evidence>
<protein>
    <recommendedName>
        <fullName evidence="7 8">Ribonuclease P protein component</fullName>
        <shortName evidence="7">RNase P protein</shortName>
        <shortName evidence="7">RNaseP protein</shortName>
        <ecNumber evidence="7 8">3.1.26.5</ecNumber>
    </recommendedName>
    <alternativeName>
        <fullName evidence="7">Protein C5</fullName>
    </alternativeName>
</protein>
<organism evidence="9">
    <name type="scientific">Candidatus Aschnera chinzeii</name>
    <dbReference type="NCBI Taxonomy" id="1485666"/>
    <lineage>
        <taxon>Bacteria</taxon>
        <taxon>Pseudomonadati</taxon>
        <taxon>Pseudomonadota</taxon>
        <taxon>Gammaproteobacteria</taxon>
        <taxon>Enterobacterales</taxon>
        <taxon>Enterobacteriaceae</taxon>
        <taxon>Candidatus Aschnera</taxon>
    </lineage>
</organism>
<dbReference type="PANTHER" id="PTHR33992:SF1">
    <property type="entry name" value="RIBONUCLEASE P PROTEIN COMPONENT"/>
    <property type="match status" value="1"/>
</dbReference>
<reference evidence="9" key="2">
    <citation type="submission" date="2023-10" db="EMBL/GenBank/DDBJ databases">
        <authorList>
            <person name="Koga R."/>
            <person name="Fukatsu T."/>
        </authorList>
    </citation>
    <scope>NUCLEOTIDE SEQUENCE</scope>
    <source>
        <strain evidence="9">Kw-01</strain>
    </source>
</reference>
<dbReference type="NCBIfam" id="TIGR00188">
    <property type="entry name" value="rnpA"/>
    <property type="match status" value="1"/>
</dbReference>
<evidence type="ECO:0000256" key="5">
    <source>
        <dbReference type="ARBA" id="ARBA00022801"/>
    </source>
</evidence>
<dbReference type="InterPro" id="IPR020539">
    <property type="entry name" value="RNase_P_CS"/>
</dbReference>
<dbReference type="Gene3D" id="3.30.230.10">
    <property type="match status" value="1"/>
</dbReference>
<keyword evidence="3 7" id="KW-0540">Nuclease</keyword>
<comment type="catalytic activity">
    <reaction evidence="7">
        <text>Endonucleolytic cleavage of RNA, removing 5'-extranucleotides from tRNA precursor.</text>
        <dbReference type="EC" id="3.1.26.5"/>
    </reaction>
</comment>
<sequence length="115" mass="14155">MYTFSKKLKLSSYKEFEYVFQKPKFSYSKTMIIFGRFNFLKYPRLGISIPKKYVKYAHERNRIKRLVREYFRLHKNIFPSMDFVVLIKNSFININSKTITKKIEIVWHYYLSQDV</sequence>
<keyword evidence="4 7" id="KW-0255">Endonuclease</keyword>
<keyword evidence="5 7" id="KW-0378">Hydrolase</keyword>
<dbReference type="EMBL" id="AP028961">
    <property type="protein sequence ID" value="BET44926.1"/>
    <property type="molecule type" value="Genomic_DNA"/>
</dbReference>
<keyword evidence="6 7" id="KW-0694">RNA-binding</keyword>
<name>A0AAT9G577_9ENTR</name>
<dbReference type="GO" id="GO:0042781">
    <property type="term" value="F:3'-tRNA processing endoribonuclease activity"/>
    <property type="evidence" value="ECO:0007669"/>
    <property type="project" value="TreeGrafter"/>
</dbReference>
<reference evidence="9" key="1">
    <citation type="journal article" date="2023" name="Front. Microbiol.">
        <title>Genome analysis of Candidatus Aschnera chinzeii, the bacterial endosymbiont of the blood-sucking bat fly Penicillidia jenynsii (Insecta: Diptera: Nycteribiidae).</title>
        <authorList>
            <person name="Koga R."/>
            <person name="Moriyama M."/>
            <person name="Nozaki T."/>
            <person name="Fukatsu T."/>
        </authorList>
    </citation>
    <scope>NUCLEOTIDE SEQUENCE</scope>
    <source>
        <strain evidence="9">Kw-01</strain>
    </source>
</reference>
<accession>A0AAT9G577</accession>
<evidence type="ECO:0000256" key="4">
    <source>
        <dbReference type="ARBA" id="ARBA00022759"/>
    </source>
</evidence>